<protein>
    <recommendedName>
        <fullName evidence="4">PLAT domain-containing protein</fullName>
    </recommendedName>
</protein>
<organism evidence="2 3">
    <name type="scientific">candidate division KSB3 bacterium</name>
    <dbReference type="NCBI Taxonomy" id="2044937"/>
    <lineage>
        <taxon>Bacteria</taxon>
        <taxon>candidate division KSB3</taxon>
    </lineage>
</organism>
<name>A0A2G6EFR7_9BACT</name>
<accession>A0A2G6EFR7</accession>
<dbReference type="AlphaFoldDB" id="A0A2G6EFR7"/>
<evidence type="ECO:0000256" key="1">
    <source>
        <dbReference type="SAM" id="SignalP"/>
    </source>
</evidence>
<feature type="chain" id="PRO_5014966038" description="PLAT domain-containing protein" evidence="1">
    <location>
        <begin position="27"/>
        <end position="134"/>
    </location>
</feature>
<gene>
    <name evidence="2" type="ORF">CSB45_00115</name>
</gene>
<keyword evidence="1" id="KW-0732">Signal</keyword>
<sequence length="134" mass="14671">MKKHIVTQCLLSLMLLSLSLFMISCGDDDDDGDPREGLIDNQTPYNIRVNFMGAKISEVPAQEIVRENALERGTTYQVQVTLVDATGAAVTILPIHSLYIDRSADDNRLNNTTTCSWYLSVVGDTAPFSLTSGS</sequence>
<proteinExistence type="predicted"/>
<evidence type="ECO:0008006" key="4">
    <source>
        <dbReference type="Google" id="ProtNLM"/>
    </source>
</evidence>
<evidence type="ECO:0000313" key="2">
    <source>
        <dbReference type="EMBL" id="PID60910.1"/>
    </source>
</evidence>
<reference evidence="2 3" key="1">
    <citation type="submission" date="2017-10" db="EMBL/GenBank/DDBJ databases">
        <title>Novel microbial diversity and functional potential in the marine mammal oral microbiome.</title>
        <authorList>
            <person name="Dudek N.K."/>
            <person name="Sun C.L."/>
            <person name="Burstein D."/>
            <person name="Kantor R.S."/>
            <person name="Aliaga Goltsman D.S."/>
            <person name="Bik E.M."/>
            <person name="Thomas B.C."/>
            <person name="Banfield J.F."/>
            <person name="Relman D.A."/>
        </authorList>
    </citation>
    <scope>NUCLEOTIDE SEQUENCE [LARGE SCALE GENOMIC DNA]</scope>
    <source>
        <strain evidence="2">DOLZORAL124_49_17</strain>
    </source>
</reference>
<comment type="caution">
    <text evidence="2">The sequence shown here is derived from an EMBL/GenBank/DDBJ whole genome shotgun (WGS) entry which is preliminary data.</text>
</comment>
<evidence type="ECO:0000313" key="3">
    <source>
        <dbReference type="Proteomes" id="UP000229740"/>
    </source>
</evidence>
<feature type="signal peptide" evidence="1">
    <location>
        <begin position="1"/>
        <end position="26"/>
    </location>
</feature>
<dbReference type="PROSITE" id="PS51257">
    <property type="entry name" value="PROKAR_LIPOPROTEIN"/>
    <property type="match status" value="1"/>
</dbReference>
<dbReference type="EMBL" id="PDPS01000001">
    <property type="protein sequence ID" value="PID60910.1"/>
    <property type="molecule type" value="Genomic_DNA"/>
</dbReference>
<dbReference type="Proteomes" id="UP000229740">
    <property type="component" value="Unassembled WGS sequence"/>
</dbReference>